<name>A0ABR7MNE4_9BACT</name>
<organism evidence="2 3">
    <name type="scientific">Hymenobacter citatus</name>
    <dbReference type="NCBI Taxonomy" id="2763506"/>
    <lineage>
        <taxon>Bacteria</taxon>
        <taxon>Pseudomonadati</taxon>
        <taxon>Bacteroidota</taxon>
        <taxon>Cytophagia</taxon>
        <taxon>Cytophagales</taxon>
        <taxon>Hymenobacteraceae</taxon>
        <taxon>Hymenobacter</taxon>
    </lineage>
</organism>
<evidence type="ECO:0000313" key="2">
    <source>
        <dbReference type="EMBL" id="MBC6612608.1"/>
    </source>
</evidence>
<feature type="signal peptide" evidence="1">
    <location>
        <begin position="1"/>
        <end position="22"/>
    </location>
</feature>
<dbReference type="PANTHER" id="PTHR36057">
    <property type="match status" value="1"/>
</dbReference>
<protein>
    <submittedName>
        <fullName evidence="2">DUF1223 domain-containing protein</fullName>
    </submittedName>
</protein>
<dbReference type="InterPro" id="IPR010634">
    <property type="entry name" value="DUF1223"/>
</dbReference>
<proteinExistence type="predicted"/>
<dbReference type="Proteomes" id="UP000622017">
    <property type="component" value="Unassembled WGS sequence"/>
</dbReference>
<accession>A0ABR7MNE4</accession>
<keyword evidence="1" id="KW-0732">Signal</keyword>
<dbReference type="EMBL" id="JACSCY010000016">
    <property type="protein sequence ID" value="MBC6612608.1"/>
    <property type="molecule type" value="Genomic_DNA"/>
</dbReference>
<reference evidence="2 3" key="1">
    <citation type="submission" date="2020-08" db="EMBL/GenBank/DDBJ databases">
        <title>Hymenobacter sp.</title>
        <authorList>
            <person name="Kim M.K."/>
        </authorList>
    </citation>
    <scope>NUCLEOTIDE SEQUENCE [LARGE SCALE GENOMIC DNA]</scope>
    <source>
        <strain evidence="2 3">BT507</strain>
    </source>
</reference>
<evidence type="ECO:0000313" key="3">
    <source>
        <dbReference type="Proteomes" id="UP000622017"/>
    </source>
</evidence>
<sequence length="268" mass="27850">MKTVFLSLLSAGVLASVALPFASRVAPKTTAPTLPAAARVPVVVELFTSEGCSSCPAADATLRELVATQPVPGVEILALGEHVDYWNRLGWKDAFSSAQFTERQRQYAARFGTGSYTPQAVVNGQAELVGSQRQKLTAAITQAATAPYATIRLTRPTPTSVHVQVSALPAGTTQSQVLLALTEAGLSSQVGRGENAGRLLRHAPVVRVLRTVGTVDGTGSFVATVPLQLAAQCHSAEARAVVLVQETASRRVVGVASLALGAGTDITQ</sequence>
<keyword evidence="3" id="KW-1185">Reference proteome</keyword>
<gene>
    <name evidence="2" type="ORF">H8B15_16925</name>
</gene>
<evidence type="ECO:0000256" key="1">
    <source>
        <dbReference type="SAM" id="SignalP"/>
    </source>
</evidence>
<dbReference type="SUPFAM" id="SSF52833">
    <property type="entry name" value="Thioredoxin-like"/>
    <property type="match status" value="1"/>
</dbReference>
<feature type="chain" id="PRO_5046307501" evidence="1">
    <location>
        <begin position="23"/>
        <end position="268"/>
    </location>
</feature>
<dbReference type="RefSeq" id="WP_187320836.1">
    <property type="nucleotide sequence ID" value="NZ_JACSCY010000016.1"/>
</dbReference>
<dbReference type="InterPro" id="IPR036249">
    <property type="entry name" value="Thioredoxin-like_sf"/>
</dbReference>
<dbReference type="Pfam" id="PF06764">
    <property type="entry name" value="DUF1223"/>
    <property type="match status" value="1"/>
</dbReference>
<dbReference type="PANTHER" id="PTHR36057:SF1">
    <property type="entry name" value="LIPOPROTEIN LIPID ATTACHMENT SITE-LIKE PROTEIN, PUTATIVE (DUF1223)-RELATED"/>
    <property type="match status" value="1"/>
</dbReference>
<comment type="caution">
    <text evidence="2">The sequence shown here is derived from an EMBL/GenBank/DDBJ whole genome shotgun (WGS) entry which is preliminary data.</text>
</comment>